<accession>A0A915HR64</accession>
<reference evidence="3" key="1">
    <citation type="submission" date="2022-11" db="UniProtKB">
        <authorList>
            <consortium name="WormBaseParasite"/>
        </authorList>
    </citation>
    <scope>IDENTIFICATION</scope>
</reference>
<evidence type="ECO:0000313" key="3">
    <source>
        <dbReference type="WBParaSite" id="nRc.2.0.1.t04011-RA"/>
    </source>
</evidence>
<sequence>MECYSLHCATSYIHFLFNMAPHKSDYLRLQIVDEMKYLGWHPYQILKSLKACHYQINQSTIWRIMNLYDKTGLVAYLPNSGRSSTYDKFALMIIQETLDENPVGCTARRDTAHPFVGKTLHYIWNQDR</sequence>
<dbReference type="InterPro" id="IPR009057">
    <property type="entry name" value="Homeodomain-like_sf"/>
</dbReference>
<keyword evidence="2" id="KW-1185">Reference proteome</keyword>
<dbReference type="WBParaSite" id="nRc.2.0.1.t04011-RA">
    <property type="protein sequence ID" value="nRc.2.0.1.t04011-RA"/>
    <property type="gene ID" value="nRc.2.0.1.g04011"/>
</dbReference>
<organism evidence="2 3">
    <name type="scientific">Romanomermis culicivorax</name>
    <name type="common">Nematode worm</name>
    <dbReference type="NCBI Taxonomy" id="13658"/>
    <lineage>
        <taxon>Eukaryota</taxon>
        <taxon>Metazoa</taxon>
        <taxon>Ecdysozoa</taxon>
        <taxon>Nematoda</taxon>
        <taxon>Enoplea</taxon>
        <taxon>Dorylaimia</taxon>
        <taxon>Mermithida</taxon>
        <taxon>Mermithoidea</taxon>
        <taxon>Mermithidae</taxon>
        <taxon>Romanomermis</taxon>
    </lineage>
</organism>
<evidence type="ECO:0000256" key="1">
    <source>
        <dbReference type="ARBA" id="ARBA00004123"/>
    </source>
</evidence>
<comment type="subcellular location">
    <subcellularLocation>
        <location evidence="1">Nucleus</location>
    </subcellularLocation>
</comment>
<dbReference type="SUPFAM" id="SSF46689">
    <property type="entry name" value="Homeodomain-like"/>
    <property type="match status" value="1"/>
</dbReference>
<name>A0A915HR64_ROMCU</name>
<evidence type="ECO:0000313" key="2">
    <source>
        <dbReference type="Proteomes" id="UP000887565"/>
    </source>
</evidence>
<dbReference type="AlphaFoldDB" id="A0A915HR64"/>
<dbReference type="Proteomes" id="UP000887565">
    <property type="component" value="Unplaced"/>
</dbReference>
<dbReference type="GO" id="GO:0005634">
    <property type="term" value="C:nucleus"/>
    <property type="evidence" value="ECO:0007669"/>
    <property type="project" value="UniProtKB-SubCell"/>
</dbReference>
<protein>
    <submittedName>
        <fullName evidence="3">Transposase</fullName>
    </submittedName>
</protein>
<proteinExistence type="predicted"/>